<dbReference type="PANTHER" id="PTHR35545">
    <property type="entry name" value="F-BOX DOMAIN-CONTAINING PROTEIN"/>
    <property type="match status" value="1"/>
</dbReference>
<proteinExistence type="predicted"/>
<dbReference type="SUPFAM" id="SSF52058">
    <property type="entry name" value="L domain-like"/>
    <property type="match status" value="1"/>
</dbReference>
<dbReference type="Proteomes" id="UP000479710">
    <property type="component" value="Unassembled WGS sequence"/>
</dbReference>
<name>A0A6G1BYB5_9ORYZ</name>
<protein>
    <recommendedName>
        <fullName evidence="3">FBD domain-containing protein</fullName>
    </recommendedName>
</protein>
<evidence type="ECO:0000313" key="1">
    <source>
        <dbReference type="EMBL" id="KAF0892697.1"/>
    </source>
</evidence>
<evidence type="ECO:0008006" key="3">
    <source>
        <dbReference type="Google" id="ProtNLM"/>
    </source>
</evidence>
<dbReference type="InterPro" id="IPR032675">
    <property type="entry name" value="LRR_dom_sf"/>
</dbReference>
<gene>
    <name evidence="1" type="ORF">E2562_017671</name>
</gene>
<comment type="caution">
    <text evidence="1">The sequence shown here is derived from an EMBL/GenBank/DDBJ whole genome shotgun (WGS) entry which is preliminary data.</text>
</comment>
<organism evidence="1 2">
    <name type="scientific">Oryza meyeriana var. granulata</name>
    <dbReference type="NCBI Taxonomy" id="110450"/>
    <lineage>
        <taxon>Eukaryota</taxon>
        <taxon>Viridiplantae</taxon>
        <taxon>Streptophyta</taxon>
        <taxon>Embryophyta</taxon>
        <taxon>Tracheophyta</taxon>
        <taxon>Spermatophyta</taxon>
        <taxon>Magnoliopsida</taxon>
        <taxon>Liliopsida</taxon>
        <taxon>Poales</taxon>
        <taxon>Poaceae</taxon>
        <taxon>BOP clade</taxon>
        <taxon>Oryzoideae</taxon>
        <taxon>Oryzeae</taxon>
        <taxon>Oryzinae</taxon>
        <taxon>Oryza</taxon>
        <taxon>Oryza meyeriana</taxon>
    </lineage>
</organism>
<dbReference type="AlphaFoldDB" id="A0A6G1BYB5"/>
<dbReference type="EMBL" id="SPHZ02000011">
    <property type="protein sequence ID" value="KAF0892697.1"/>
    <property type="molecule type" value="Genomic_DNA"/>
</dbReference>
<evidence type="ECO:0000313" key="2">
    <source>
        <dbReference type="Proteomes" id="UP000479710"/>
    </source>
</evidence>
<dbReference type="OrthoDB" id="681589at2759"/>
<dbReference type="Gene3D" id="3.80.10.10">
    <property type="entry name" value="Ribonuclease Inhibitor"/>
    <property type="match status" value="1"/>
</dbReference>
<sequence length="439" mass="50178">MRGLADSITGFLDADERGKDREGRVLARRRVRRLGVEFFATQDTRRVECVRRLITTAVGTWGVEELEVAVKPAPWRRRKVPYFFHAPQGLRGDGDARPPSRRLTKLTLRNCPPAASLRLLGALTTLVLHDLPESTQAFVYDRLFTSGFLHLKKLHLKNCHCMGLALVVDAPPSSTVTELVVDRCSFLYIDLRNATSLEDLACIDNEKPLLILFKNVPCLRRVHLSFSANSGAYVADAQYPLLPYRYNLDWLLHSDRISSLVARFTGPERWVLPAQVSTRLRNLRRLLIADVPSTWDISWPRLLLQAAPSLETLHVHIAQARRPAEEEHAAADQPPGRREIIWPPATFRHRKLGELVVAGFGRTLGQVRFVRYVVKACKALRRVELLRHGEVRYDGLWEWEVARQQGGERHWSKQVELVIKKQILCGRNWFREDVEVVLG</sequence>
<keyword evidence="2" id="KW-1185">Reference proteome</keyword>
<reference evidence="1 2" key="1">
    <citation type="submission" date="2019-11" db="EMBL/GenBank/DDBJ databases">
        <title>Whole genome sequence of Oryza granulata.</title>
        <authorList>
            <person name="Li W."/>
        </authorList>
    </citation>
    <scope>NUCLEOTIDE SEQUENCE [LARGE SCALE GENOMIC DNA]</scope>
    <source>
        <strain evidence="2">cv. Menghai</strain>
        <tissue evidence="1">Leaf</tissue>
    </source>
</reference>
<dbReference type="PANTHER" id="PTHR35545:SF11">
    <property type="entry name" value="OS04G0376200 PROTEIN"/>
    <property type="match status" value="1"/>
</dbReference>
<accession>A0A6G1BYB5</accession>